<dbReference type="Gene3D" id="3.40.50.300">
    <property type="entry name" value="P-loop containing nucleotide triphosphate hydrolases"/>
    <property type="match status" value="2"/>
</dbReference>
<name>H1XRH2_CALAY</name>
<dbReference type="PaxDb" id="880073-Calab_2846"/>
<evidence type="ECO:0000259" key="1">
    <source>
        <dbReference type="Pfam" id="PF13304"/>
    </source>
</evidence>
<dbReference type="GO" id="GO:0005524">
    <property type="term" value="F:ATP binding"/>
    <property type="evidence" value="ECO:0007669"/>
    <property type="project" value="InterPro"/>
</dbReference>
<accession>H1XRH2</accession>
<evidence type="ECO:0000313" key="5">
    <source>
        <dbReference type="Proteomes" id="UP000183868"/>
    </source>
</evidence>
<dbReference type="PIRSF" id="PIRSF029347">
    <property type="entry name" value="RecF"/>
    <property type="match status" value="1"/>
</dbReference>
<dbReference type="GO" id="GO:0016887">
    <property type="term" value="F:ATP hydrolysis activity"/>
    <property type="evidence" value="ECO:0007669"/>
    <property type="project" value="InterPro"/>
</dbReference>
<sequence>MITKIDVKNFKSFDHLNIELSNFNVVIGPNASGKSNFVQIFRFLKDIEQSGLENAVSLQGGVEYLRNMKLNNNQNFSLSIEADDIFGLVRPYRNKYFGIKITKTKYEFELTFFKRKKNFKISKDQLNLSCEFKILTKEKNQLKELENLGEGSIDLIRKNSQIKIRLNKPLAFPFSEEEIFPSFLWEKFNVINNLLIENPFFTFPAINEIFSDIHIYDFDPRLPKRATPISGKVELEEDGSNMALILKNILSDQDKKRKLFNLMQEVLPYIHNLNVEKFADKSLLFKVQEEFIENQYIPASAISDGTINLTAIILALFFEKNKLIIIEEPERNIHPFLIGKLIGLMKDAARNKQIILTTHNAEFVKHTELENLFLCKRDSKGFSKIIKPADNKEIKSFLNNEIGVEDLFVQDLLDI</sequence>
<feature type="domain" description="ATPase AAA-type core" evidence="1">
    <location>
        <begin position="23"/>
        <end position="364"/>
    </location>
</feature>
<organism evidence="3 4">
    <name type="scientific">Caldithrix abyssi DSM 13497</name>
    <dbReference type="NCBI Taxonomy" id="880073"/>
    <lineage>
        <taxon>Bacteria</taxon>
        <taxon>Pseudomonadati</taxon>
        <taxon>Calditrichota</taxon>
        <taxon>Calditrichia</taxon>
        <taxon>Calditrichales</taxon>
        <taxon>Calditrichaceae</taxon>
        <taxon>Caldithrix</taxon>
    </lineage>
</organism>
<protein>
    <submittedName>
        <fullName evidence="2">Putative ATPase</fullName>
    </submittedName>
    <submittedName>
        <fullName evidence="3">SMC domain protein</fullName>
    </submittedName>
</protein>
<dbReference type="PANTHER" id="PTHR40396">
    <property type="entry name" value="ATPASE-LIKE PROTEIN"/>
    <property type="match status" value="1"/>
</dbReference>
<dbReference type="AlphaFoldDB" id="H1XRH2"/>
<dbReference type="InterPro" id="IPR003959">
    <property type="entry name" value="ATPase_AAA_core"/>
</dbReference>
<proteinExistence type="predicted"/>
<evidence type="ECO:0000313" key="4">
    <source>
        <dbReference type="Proteomes" id="UP000004671"/>
    </source>
</evidence>
<dbReference type="SUPFAM" id="SSF52540">
    <property type="entry name" value="P-loop containing nucleoside triphosphate hydrolases"/>
    <property type="match status" value="1"/>
</dbReference>
<dbReference type="KEGG" id="caby:Cabys_1698"/>
<dbReference type="EMBL" id="CP018099">
    <property type="protein sequence ID" value="APF18447.1"/>
    <property type="molecule type" value="Genomic_DNA"/>
</dbReference>
<dbReference type="Proteomes" id="UP000183868">
    <property type="component" value="Chromosome"/>
</dbReference>
<dbReference type="InParanoid" id="H1XRH2"/>
<dbReference type="RefSeq" id="WP_006929794.1">
    <property type="nucleotide sequence ID" value="NZ_CM001402.1"/>
</dbReference>
<keyword evidence="4" id="KW-1185">Reference proteome</keyword>
<dbReference type="InterPro" id="IPR014555">
    <property type="entry name" value="RecF-like"/>
</dbReference>
<dbReference type="PANTHER" id="PTHR40396:SF1">
    <property type="entry name" value="ATPASE AAA-TYPE CORE DOMAIN-CONTAINING PROTEIN"/>
    <property type="match status" value="1"/>
</dbReference>
<dbReference type="OrthoDB" id="9801813at2"/>
<dbReference type="Pfam" id="PF13304">
    <property type="entry name" value="AAA_21"/>
    <property type="match status" value="1"/>
</dbReference>
<reference evidence="2 5" key="2">
    <citation type="submission" date="2016-11" db="EMBL/GenBank/DDBJ databases">
        <title>Genomic analysis of Caldithrix abyssi and proposal of a novel bacterial phylum Caldithrichaeota.</title>
        <authorList>
            <person name="Kublanov I."/>
            <person name="Sigalova O."/>
            <person name="Gavrilov S."/>
            <person name="Lebedinsky A."/>
            <person name="Ivanova N."/>
            <person name="Daum C."/>
            <person name="Reddy T."/>
            <person name="Klenk H.P."/>
            <person name="Goker M."/>
            <person name="Reva O."/>
            <person name="Miroshnichenko M."/>
            <person name="Kyprides N."/>
            <person name="Woyke T."/>
            <person name="Gelfand M."/>
        </authorList>
    </citation>
    <scope>NUCLEOTIDE SEQUENCE [LARGE SCALE GENOMIC DNA]</scope>
    <source>
        <strain evidence="2 5">LF13</strain>
    </source>
</reference>
<evidence type="ECO:0000313" key="2">
    <source>
        <dbReference type="EMBL" id="APF18447.1"/>
    </source>
</evidence>
<reference evidence="3 4" key="1">
    <citation type="submission" date="2011-09" db="EMBL/GenBank/DDBJ databases">
        <title>The permanent draft genome of Caldithrix abyssi DSM 13497.</title>
        <authorList>
            <consortium name="US DOE Joint Genome Institute (JGI-PGF)"/>
            <person name="Lucas S."/>
            <person name="Han J."/>
            <person name="Lapidus A."/>
            <person name="Bruce D."/>
            <person name="Goodwin L."/>
            <person name="Pitluck S."/>
            <person name="Peters L."/>
            <person name="Kyrpides N."/>
            <person name="Mavromatis K."/>
            <person name="Ivanova N."/>
            <person name="Mikhailova N."/>
            <person name="Chertkov O."/>
            <person name="Detter J.C."/>
            <person name="Tapia R."/>
            <person name="Han C."/>
            <person name="Land M."/>
            <person name="Hauser L."/>
            <person name="Markowitz V."/>
            <person name="Cheng J.-F."/>
            <person name="Hugenholtz P."/>
            <person name="Woyke T."/>
            <person name="Wu D."/>
            <person name="Spring S."/>
            <person name="Brambilla E."/>
            <person name="Klenk H.-P."/>
            <person name="Eisen J.A."/>
        </authorList>
    </citation>
    <scope>NUCLEOTIDE SEQUENCE [LARGE SCALE GENOMIC DNA]</scope>
    <source>
        <strain evidence="3 4">DSM 13497</strain>
    </source>
</reference>
<evidence type="ECO:0000313" key="3">
    <source>
        <dbReference type="EMBL" id="EHO42453.1"/>
    </source>
</evidence>
<dbReference type="STRING" id="880073.Cabys_1698"/>
<dbReference type="HOGENOM" id="CLU_035814_3_1_0"/>
<gene>
    <name evidence="2" type="ORF">Cabys_1698</name>
    <name evidence="3" type="ORF">Calab_2846</name>
</gene>
<dbReference type="InterPro" id="IPR027417">
    <property type="entry name" value="P-loop_NTPase"/>
</dbReference>
<dbReference type="Proteomes" id="UP000004671">
    <property type="component" value="Chromosome"/>
</dbReference>
<dbReference type="EMBL" id="CM001402">
    <property type="protein sequence ID" value="EHO42453.1"/>
    <property type="molecule type" value="Genomic_DNA"/>
</dbReference>
<dbReference type="eggNOG" id="COG4637">
    <property type="taxonomic scope" value="Bacteria"/>
</dbReference>